<keyword evidence="4" id="KW-1185">Reference proteome</keyword>
<name>A0A432LL82_9BACT</name>
<comment type="caution">
    <text evidence="3">The sequence shown here is derived from an EMBL/GenBank/DDBJ whole genome shotgun (WGS) entry which is preliminary data.</text>
</comment>
<evidence type="ECO:0000256" key="1">
    <source>
        <dbReference type="SAM" id="Phobius"/>
    </source>
</evidence>
<accession>A0A432LL82</accession>
<keyword evidence="1" id="KW-0472">Membrane</keyword>
<dbReference type="OrthoDB" id="9786064at2"/>
<proteinExistence type="predicted"/>
<keyword evidence="1" id="KW-1133">Transmembrane helix</keyword>
<evidence type="ECO:0000313" key="3">
    <source>
        <dbReference type="EMBL" id="RUL59599.1"/>
    </source>
</evidence>
<feature type="transmembrane region" description="Helical" evidence="1">
    <location>
        <begin position="184"/>
        <end position="205"/>
    </location>
</feature>
<evidence type="ECO:0000259" key="2">
    <source>
        <dbReference type="Pfam" id="PF01569"/>
    </source>
</evidence>
<feature type="transmembrane region" description="Helical" evidence="1">
    <location>
        <begin position="107"/>
        <end position="129"/>
    </location>
</feature>
<dbReference type="RefSeq" id="WP_126678706.1">
    <property type="nucleotide sequence ID" value="NZ_RYYU01000001.1"/>
</dbReference>
<organism evidence="3 4">
    <name type="scientific">Prevotella koreensis</name>
    <dbReference type="NCBI Taxonomy" id="2490854"/>
    <lineage>
        <taxon>Bacteria</taxon>
        <taxon>Pseudomonadati</taxon>
        <taxon>Bacteroidota</taxon>
        <taxon>Bacteroidia</taxon>
        <taxon>Bacteroidales</taxon>
        <taxon>Prevotellaceae</taxon>
        <taxon>Prevotella</taxon>
    </lineage>
</organism>
<sequence length="209" mass="24118">MTEKRLILASRVISSIISPFYLPVFGMIVLFMFTYLGMLDTWIKLRVLFIVYLFTVAIPTYLIRLYHYYHGWTPIQIGSKERRMVPYVIAIVCYFICYYILNLLHMPHFIGTVIVAALVLQVVCALVNLRWKVSTHSAAIGGVIGALIAFSFLFTFNPTWWLFFLFFMAGLVGTSRMILRQHTLLEVSMGFLIGIVVAFLAVMYYRNIV</sequence>
<feature type="domain" description="Phosphatidic acid phosphatase type 2/haloperoxidase" evidence="2">
    <location>
        <begin position="133"/>
        <end position="206"/>
    </location>
</feature>
<feature type="transmembrane region" description="Helical" evidence="1">
    <location>
        <begin position="84"/>
        <end position="101"/>
    </location>
</feature>
<feature type="transmembrane region" description="Helical" evidence="1">
    <location>
        <begin position="136"/>
        <end position="154"/>
    </location>
</feature>
<feature type="transmembrane region" description="Helical" evidence="1">
    <location>
        <begin position="12"/>
        <end position="36"/>
    </location>
</feature>
<evidence type="ECO:0000313" key="4">
    <source>
        <dbReference type="Proteomes" id="UP000278983"/>
    </source>
</evidence>
<protein>
    <submittedName>
        <fullName evidence="3">Phosphatase PAP2 family protein</fullName>
    </submittedName>
</protein>
<dbReference type="InterPro" id="IPR000326">
    <property type="entry name" value="PAP2/HPO"/>
</dbReference>
<feature type="transmembrane region" description="Helical" evidence="1">
    <location>
        <begin position="160"/>
        <end position="179"/>
    </location>
</feature>
<dbReference type="Proteomes" id="UP000278983">
    <property type="component" value="Unassembled WGS sequence"/>
</dbReference>
<gene>
    <name evidence="3" type="ORF">EHV08_07395</name>
</gene>
<dbReference type="Pfam" id="PF01569">
    <property type="entry name" value="PAP2"/>
    <property type="match status" value="1"/>
</dbReference>
<reference evidence="3 4" key="1">
    <citation type="submission" date="2018-12" db="EMBL/GenBank/DDBJ databases">
        <title>Genome sequencing of Prevotella sp. KCOM 3155 (= JS262).</title>
        <authorList>
            <person name="Kook J.-K."/>
            <person name="Park S.-N."/>
            <person name="Lim Y.K."/>
        </authorList>
    </citation>
    <scope>NUCLEOTIDE SEQUENCE [LARGE SCALE GENOMIC DNA]</scope>
    <source>
        <strain evidence="3 4">KCOM 3155</strain>
    </source>
</reference>
<dbReference type="AlphaFoldDB" id="A0A432LL82"/>
<dbReference type="Gene3D" id="1.20.144.10">
    <property type="entry name" value="Phosphatidic acid phosphatase type 2/haloperoxidase"/>
    <property type="match status" value="1"/>
</dbReference>
<feature type="transmembrane region" description="Helical" evidence="1">
    <location>
        <begin position="42"/>
        <end position="63"/>
    </location>
</feature>
<dbReference type="EMBL" id="RYYU01000001">
    <property type="protein sequence ID" value="RUL59599.1"/>
    <property type="molecule type" value="Genomic_DNA"/>
</dbReference>
<keyword evidence="1" id="KW-0812">Transmembrane</keyword>
<dbReference type="CDD" id="cd01610">
    <property type="entry name" value="PAP2_like"/>
    <property type="match status" value="1"/>
</dbReference>